<dbReference type="KEGG" id="tvi:Thivi_3057"/>
<feature type="chain" id="PRO_5003683144" description="PEP-CTERM exosortase interaction domain-containing protein" evidence="1">
    <location>
        <begin position="26"/>
        <end position="263"/>
    </location>
</feature>
<dbReference type="EMBL" id="CP003154">
    <property type="protein sequence ID" value="AFL74937.1"/>
    <property type="molecule type" value="Genomic_DNA"/>
</dbReference>
<feature type="signal peptide" evidence="1">
    <location>
        <begin position="1"/>
        <end position="25"/>
    </location>
</feature>
<evidence type="ECO:0000313" key="3">
    <source>
        <dbReference type="Proteomes" id="UP000006062"/>
    </source>
</evidence>
<evidence type="ECO:0000256" key="1">
    <source>
        <dbReference type="SAM" id="SignalP"/>
    </source>
</evidence>
<sequence>MNSANARTRRLLGLCLTLATGFSSATVIKDATNFETEARARYGDGSLRLESFDSALPGQYKTGTPSLRLDNLTLYSSRFSVVDETHYLSAGAGHAINAVPGGWGLGDAGWTSEFNSYSSVRFVFDRPIQFFGLDVYDLGTSTGQSLLRASLDGSAAFDLLLQGAPWGSAPCDPAVSGYGCHNNVYLSTSLFAGFFSDKAFRSIELTLIEGESVKPGGFVKDDYVGFDNLRYGYAVPAPATFGLVGLGLLLLVGGVGGPWRSPT</sequence>
<name>I3YD69_THIV6</name>
<keyword evidence="1" id="KW-0732">Signal</keyword>
<keyword evidence="3" id="KW-1185">Reference proteome</keyword>
<dbReference type="Proteomes" id="UP000006062">
    <property type="component" value="Chromosome"/>
</dbReference>
<dbReference type="RefSeq" id="WP_014779352.1">
    <property type="nucleotide sequence ID" value="NC_018012.1"/>
</dbReference>
<evidence type="ECO:0000313" key="2">
    <source>
        <dbReference type="EMBL" id="AFL74937.1"/>
    </source>
</evidence>
<dbReference type="HOGENOM" id="CLU_1057435_0_0_6"/>
<dbReference type="AlphaFoldDB" id="I3YD69"/>
<gene>
    <name evidence="2" type="ordered locus">Thivi_3057</name>
</gene>
<accession>I3YD69</accession>
<reference evidence="2 3" key="1">
    <citation type="submission" date="2012-06" db="EMBL/GenBank/DDBJ databases">
        <title>Complete sequence of Thiocystis violascens DSM 198.</title>
        <authorList>
            <consortium name="US DOE Joint Genome Institute"/>
            <person name="Lucas S."/>
            <person name="Han J."/>
            <person name="Lapidus A."/>
            <person name="Cheng J.-F."/>
            <person name="Goodwin L."/>
            <person name="Pitluck S."/>
            <person name="Peters L."/>
            <person name="Ovchinnikova G."/>
            <person name="Teshima H."/>
            <person name="Detter J.C."/>
            <person name="Han C."/>
            <person name="Tapia R."/>
            <person name="Land M."/>
            <person name="Hauser L."/>
            <person name="Kyrpides N."/>
            <person name="Ivanova N."/>
            <person name="Pagani I."/>
            <person name="Vogl K."/>
            <person name="Liu Z."/>
            <person name="Frigaard N.-U."/>
            <person name="Bryant D."/>
            <person name="Woyke T."/>
        </authorList>
    </citation>
    <scope>NUCLEOTIDE SEQUENCE [LARGE SCALE GENOMIC DNA]</scope>
    <source>
        <strain evidence="3">ATCC 17096 / DSM 198 / 6111</strain>
    </source>
</reference>
<organism evidence="2 3">
    <name type="scientific">Thiocystis violascens (strain ATCC 17096 / DSM 198 / 6111)</name>
    <name type="common">Chromatium violascens</name>
    <dbReference type="NCBI Taxonomy" id="765911"/>
    <lineage>
        <taxon>Bacteria</taxon>
        <taxon>Pseudomonadati</taxon>
        <taxon>Pseudomonadota</taxon>
        <taxon>Gammaproteobacteria</taxon>
        <taxon>Chromatiales</taxon>
        <taxon>Chromatiaceae</taxon>
        <taxon>Thiocystis</taxon>
    </lineage>
</organism>
<protein>
    <recommendedName>
        <fullName evidence="4">PEP-CTERM exosortase interaction domain-containing protein</fullName>
    </recommendedName>
</protein>
<proteinExistence type="predicted"/>
<dbReference type="STRING" id="765911.Thivi_3057"/>
<evidence type="ECO:0008006" key="4">
    <source>
        <dbReference type="Google" id="ProtNLM"/>
    </source>
</evidence>